<dbReference type="RefSeq" id="WP_154356084.1">
    <property type="nucleotide sequence ID" value="NZ_WKJL01000001.1"/>
</dbReference>
<protein>
    <submittedName>
        <fullName evidence="1">Uncharacterized protein</fullName>
    </submittedName>
</protein>
<dbReference type="Proteomes" id="UP000439986">
    <property type="component" value="Unassembled WGS sequence"/>
</dbReference>
<name>A0A844CWB4_9BURK</name>
<dbReference type="EMBL" id="WKJL01000001">
    <property type="protein sequence ID" value="MRW83061.1"/>
    <property type="molecule type" value="Genomic_DNA"/>
</dbReference>
<evidence type="ECO:0000313" key="1">
    <source>
        <dbReference type="EMBL" id="MRW83061.1"/>
    </source>
</evidence>
<dbReference type="AlphaFoldDB" id="A0A844CWB4"/>
<organism evidence="1 2">
    <name type="scientific">Duganella aquatilis</name>
    <dbReference type="NCBI Taxonomy" id="2666082"/>
    <lineage>
        <taxon>Bacteria</taxon>
        <taxon>Pseudomonadati</taxon>
        <taxon>Pseudomonadota</taxon>
        <taxon>Betaproteobacteria</taxon>
        <taxon>Burkholderiales</taxon>
        <taxon>Oxalobacteraceae</taxon>
        <taxon>Telluria group</taxon>
        <taxon>Duganella</taxon>
    </lineage>
</organism>
<sequence length="216" mass="24671">MAHNDVFINCPFDAEFSSLRNAIVFAIYDCGFRPRCALESANGHDYRFEKIKKLIEEARFGIHDISRTELDMVNNLPRFNMPLELGLFIGAMSYGPRRVKDKSLLILDKEQYRYQKYISDIAGQDIRSHNNSERMVIKCVRDWLHSELKGASPLPGGAYIADRYEQFKAELPALCMKVRCQPHELTFIDYSNLASAWAATHQLNIPGPDEAQPKAA</sequence>
<reference evidence="1 2" key="1">
    <citation type="submission" date="2019-11" db="EMBL/GenBank/DDBJ databases">
        <title>Novel species isolated from a subtropical stream in China.</title>
        <authorList>
            <person name="Lu H."/>
        </authorList>
    </citation>
    <scope>NUCLEOTIDE SEQUENCE [LARGE SCALE GENOMIC DNA]</scope>
    <source>
        <strain evidence="1 2">FT26W</strain>
    </source>
</reference>
<keyword evidence="2" id="KW-1185">Reference proteome</keyword>
<gene>
    <name evidence="1" type="ORF">GJ698_03020</name>
</gene>
<accession>A0A844CWB4</accession>
<comment type="caution">
    <text evidence="1">The sequence shown here is derived from an EMBL/GenBank/DDBJ whole genome shotgun (WGS) entry which is preliminary data.</text>
</comment>
<evidence type="ECO:0000313" key="2">
    <source>
        <dbReference type="Proteomes" id="UP000439986"/>
    </source>
</evidence>
<proteinExistence type="predicted"/>